<comment type="caution">
    <text evidence="2">The sequence shown here is derived from an EMBL/GenBank/DDBJ whole genome shotgun (WGS) entry which is preliminary data.</text>
</comment>
<keyword evidence="1" id="KW-0175">Coiled coil</keyword>
<dbReference type="Proteomes" id="UP000178425">
    <property type="component" value="Unassembled WGS sequence"/>
</dbReference>
<proteinExistence type="predicted"/>
<evidence type="ECO:0000313" key="2">
    <source>
        <dbReference type="EMBL" id="OGF79291.1"/>
    </source>
</evidence>
<organism evidence="2 3">
    <name type="scientific">Candidatus Giovannonibacteria bacterium RIFCSPHIGHO2_02_43_13</name>
    <dbReference type="NCBI Taxonomy" id="1798330"/>
    <lineage>
        <taxon>Bacteria</taxon>
        <taxon>Candidatus Giovannoniibacteriota</taxon>
    </lineage>
</organism>
<feature type="coiled-coil region" evidence="1">
    <location>
        <begin position="170"/>
        <end position="232"/>
    </location>
</feature>
<protein>
    <submittedName>
        <fullName evidence="2">Uncharacterized protein</fullName>
    </submittedName>
</protein>
<sequence length="454" mass="50377">MGKISKLVLGLVLVLVFFGARHGVFAQVDPSLVSEQRAKLETELADYEKQIAEYQNLIVEKQKQGDSLKRDLDILKAQISKAKLAIKARTLTINKLIQEINEKSKNINILGGEINDAKASLSHFLRQIRENDDLSTVELALVYQDLSQFFGELESLNKVQESLHESYNKINNLKTSEERAKTEYEDQKKEELELKAIRELERKNLEKNEADMQKLLKDTKGKETEYQKLQKNVQKTAANIRSQLFLLAGSPSISFEKALRFANFAETVTGVRPAFLLGIITQETELGKNIGQCLLTNNPNKGDGVGKNTGTFFKGVMKPTRDVDPFISITAELGLDSKLMPVSCPQAGGYGGAMGPAQFIPSTWVLYAKKIANLTGHNPPSPWDPQDAFAASALLLKDNGGSGGTYNAEWTAAMKYFAGGNWSKKAYRFYGDNVMAIAAKYQDQIDLLASLAQR</sequence>
<name>A0A1F5WVI0_9BACT</name>
<evidence type="ECO:0000313" key="3">
    <source>
        <dbReference type="Proteomes" id="UP000178425"/>
    </source>
</evidence>
<dbReference type="SUPFAM" id="SSF53955">
    <property type="entry name" value="Lysozyme-like"/>
    <property type="match status" value="1"/>
</dbReference>
<dbReference type="InterPro" id="IPR023346">
    <property type="entry name" value="Lysozyme-like_dom_sf"/>
</dbReference>
<dbReference type="Gene3D" id="1.10.530.10">
    <property type="match status" value="1"/>
</dbReference>
<gene>
    <name evidence="2" type="ORF">A2W54_01160</name>
</gene>
<accession>A0A1F5WVI0</accession>
<dbReference type="EMBL" id="MFHI01000007">
    <property type="protein sequence ID" value="OGF79291.1"/>
    <property type="molecule type" value="Genomic_DNA"/>
</dbReference>
<dbReference type="AlphaFoldDB" id="A0A1F5WVI0"/>
<reference evidence="2 3" key="1">
    <citation type="journal article" date="2016" name="Nat. Commun.">
        <title>Thousands of microbial genomes shed light on interconnected biogeochemical processes in an aquifer system.</title>
        <authorList>
            <person name="Anantharaman K."/>
            <person name="Brown C.T."/>
            <person name="Hug L.A."/>
            <person name="Sharon I."/>
            <person name="Castelle C.J."/>
            <person name="Probst A.J."/>
            <person name="Thomas B.C."/>
            <person name="Singh A."/>
            <person name="Wilkins M.J."/>
            <person name="Karaoz U."/>
            <person name="Brodie E.L."/>
            <person name="Williams K.H."/>
            <person name="Hubbard S.S."/>
            <person name="Banfield J.F."/>
        </authorList>
    </citation>
    <scope>NUCLEOTIDE SEQUENCE [LARGE SCALE GENOMIC DNA]</scope>
</reference>
<feature type="coiled-coil region" evidence="1">
    <location>
        <begin position="37"/>
        <end position="78"/>
    </location>
</feature>
<dbReference type="Gene3D" id="6.10.250.3150">
    <property type="match status" value="1"/>
</dbReference>
<evidence type="ECO:0000256" key="1">
    <source>
        <dbReference type="SAM" id="Coils"/>
    </source>
</evidence>